<keyword evidence="3" id="KW-1185">Reference proteome</keyword>
<dbReference type="Proteomes" id="UP000755585">
    <property type="component" value="Unassembled WGS sequence"/>
</dbReference>
<dbReference type="RefSeq" id="WP_209694525.1">
    <property type="nucleotide sequence ID" value="NZ_JAGINT010000001.1"/>
</dbReference>
<feature type="region of interest" description="Disordered" evidence="1">
    <location>
        <begin position="191"/>
        <end position="227"/>
    </location>
</feature>
<gene>
    <name evidence="2" type="ORF">JOF29_002729</name>
</gene>
<dbReference type="EMBL" id="JAGINT010000001">
    <property type="protein sequence ID" value="MBP2351646.1"/>
    <property type="molecule type" value="Genomic_DNA"/>
</dbReference>
<evidence type="ECO:0000313" key="2">
    <source>
        <dbReference type="EMBL" id="MBP2351646.1"/>
    </source>
</evidence>
<protein>
    <submittedName>
        <fullName evidence="2">Class 3 adenylate cyclase</fullName>
    </submittedName>
</protein>
<accession>A0ABS4UJ15</accession>
<dbReference type="Gene3D" id="3.30.70.1230">
    <property type="entry name" value="Nucleotide cyclase"/>
    <property type="match status" value="1"/>
</dbReference>
<evidence type="ECO:0000313" key="3">
    <source>
        <dbReference type="Proteomes" id="UP000755585"/>
    </source>
</evidence>
<sequence>MADPINRTILVTDVERFSSRVDGDQAVLRRVLYEVLRKTFAAASIYPTEYTTEDRGDGVFALIDAKVPKAQLLRALITVTPAELREYNRRASEVARVRMRCVVHSGEVALDERGAIGAAVIDAFRICDSDDLKDELAKIAEPSLLCVTDLLYQSLVRHQHPGLVPEHFHPLDASSKDGHRDGWIYDRSRIHQESAASPEQPKPRAAPSGGRCARGGNLLPGYDARRR</sequence>
<evidence type="ECO:0000256" key="1">
    <source>
        <dbReference type="SAM" id="MobiDB-lite"/>
    </source>
</evidence>
<name>A0ABS4UJ15_9ACTN</name>
<dbReference type="InterPro" id="IPR029787">
    <property type="entry name" value="Nucleotide_cyclase"/>
</dbReference>
<organism evidence="2 3">
    <name type="scientific">Kribbella aluminosa</name>
    <dbReference type="NCBI Taxonomy" id="416017"/>
    <lineage>
        <taxon>Bacteria</taxon>
        <taxon>Bacillati</taxon>
        <taxon>Actinomycetota</taxon>
        <taxon>Actinomycetes</taxon>
        <taxon>Propionibacteriales</taxon>
        <taxon>Kribbellaceae</taxon>
        <taxon>Kribbella</taxon>
    </lineage>
</organism>
<proteinExistence type="predicted"/>
<dbReference type="SUPFAM" id="SSF55073">
    <property type="entry name" value="Nucleotide cyclase"/>
    <property type="match status" value="1"/>
</dbReference>
<reference evidence="2 3" key="1">
    <citation type="submission" date="2021-03" db="EMBL/GenBank/DDBJ databases">
        <title>Sequencing the genomes of 1000 actinobacteria strains.</title>
        <authorList>
            <person name="Klenk H.-P."/>
        </authorList>
    </citation>
    <scope>NUCLEOTIDE SEQUENCE [LARGE SCALE GENOMIC DNA]</scope>
    <source>
        <strain evidence="2 3">DSM 18824</strain>
    </source>
</reference>
<comment type="caution">
    <text evidence="2">The sequence shown here is derived from an EMBL/GenBank/DDBJ whole genome shotgun (WGS) entry which is preliminary data.</text>
</comment>